<sequence>MTDQKPVPPVSAALVRAGLIGSALLLIGSAVAFYYASRMAGETHQLAAGNVYKVTIEARKCTPDSLTIPAGKATFEILNRSQRAVEWEILDGVMVVAERENILPGFNQTLSAKLTPGEYEITCGLLSNPRGKLIVTPTAESEAEKGKLPLQVFLGPLAEYQIYLMGGVADFHKRAAELSQAIHDGDLAMAQALYSRARVSYARVAPVSEAFSDLDTAINARADYFEQREEDPAFGGLHRIEYGLFAKQSLDGLAPVADKLVADSESLKNRLRSLRLSPDRLLGGAQSALERFASTAGDRGEDRYAHTDMWAFAGLYEGVSRITDLLRPVIENALPNAFDATGQDLARLKSAITSTAVGDGYKALDALSPDEKAKLEDGAVAVAAQIAKLREQLGVE</sequence>
<dbReference type="PANTHER" id="PTHR39192:SF1">
    <property type="entry name" value="IRON UPTAKE SYSTEM COMPONENT EFEO"/>
    <property type="match status" value="1"/>
</dbReference>
<protein>
    <submittedName>
        <fullName evidence="7">Iron uptake system protein EfeO</fullName>
    </submittedName>
</protein>
<dbReference type="InterPro" id="IPR008972">
    <property type="entry name" value="Cupredoxin"/>
</dbReference>
<name>A0ABV9H608_9HYPH</name>
<gene>
    <name evidence="7" type="primary">efeO</name>
    <name evidence="7" type="ORF">ACFO1V_06260</name>
</gene>
<evidence type="ECO:0000259" key="5">
    <source>
        <dbReference type="Pfam" id="PF09375"/>
    </source>
</evidence>
<dbReference type="InterPro" id="IPR018976">
    <property type="entry name" value="Imelysin-like"/>
</dbReference>
<feature type="transmembrane region" description="Helical" evidence="4">
    <location>
        <begin position="12"/>
        <end position="36"/>
    </location>
</feature>
<dbReference type="Gene3D" id="1.20.1420.20">
    <property type="entry name" value="M75 peptidase, HXXE motif"/>
    <property type="match status" value="1"/>
</dbReference>
<dbReference type="SUPFAM" id="SSF49503">
    <property type="entry name" value="Cupredoxins"/>
    <property type="match status" value="1"/>
</dbReference>
<comment type="subcellular location">
    <subcellularLocation>
        <location evidence="1">Periplasm</location>
    </subcellularLocation>
</comment>
<dbReference type="Gene3D" id="2.60.40.420">
    <property type="entry name" value="Cupredoxins - blue copper proteins"/>
    <property type="match status" value="1"/>
</dbReference>
<dbReference type="InterPro" id="IPR050894">
    <property type="entry name" value="EfeM/EfeO_iron_uptake"/>
</dbReference>
<evidence type="ECO:0000259" key="6">
    <source>
        <dbReference type="Pfam" id="PF13473"/>
    </source>
</evidence>
<evidence type="ECO:0000256" key="3">
    <source>
        <dbReference type="ARBA" id="ARBA00022729"/>
    </source>
</evidence>
<keyword evidence="3" id="KW-0732">Signal</keyword>
<comment type="caution">
    <text evidence="7">The sequence shown here is derived from an EMBL/GenBank/DDBJ whole genome shotgun (WGS) entry which is preliminary data.</text>
</comment>
<reference evidence="8" key="1">
    <citation type="journal article" date="2019" name="Int. J. Syst. Evol. Microbiol.">
        <title>The Global Catalogue of Microorganisms (GCM) 10K type strain sequencing project: providing services to taxonomists for standard genome sequencing and annotation.</title>
        <authorList>
            <consortium name="The Broad Institute Genomics Platform"/>
            <consortium name="The Broad Institute Genome Sequencing Center for Infectious Disease"/>
            <person name="Wu L."/>
            <person name="Ma J."/>
        </authorList>
    </citation>
    <scope>NUCLEOTIDE SEQUENCE [LARGE SCALE GENOMIC DNA]</scope>
    <source>
        <strain evidence="8">CGMCC 1.15731</strain>
    </source>
</reference>
<keyword evidence="4" id="KW-0472">Membrane</keyword>
<keyword evidence="4" id="KW-1133">Transmembrane helix</keyword>
<feature type="domain" description="EfeO-type cupredoxin-like" evidence="6">
    <location>
        <begin position="32"/>
        <end position="135"/>
    </location>
</feature>
<evidence type="ECO:0000256" key="1">
    <source>
        <dbReference type="ARBA" id="ARBA00004418"/>
    </source>
</evidence>
<dbReference type="InterPro" id="IPR053377">
    <property type="entry name" value="Iron_uptake_EfeM/EfeO"/>
</dbReference>
<dbReference type="Pfam" id="PF09375">
    <property type="entry name" value="Peptidase_M75"/>
    <property type="match status" value="1"/>
</dbReference>
<dbReference type="Proteomes" id="UP001596042">
    <property type="component" value="Unassembled WGS sequence"/>
</dbReference>
<evidence type="ECO:0000256" key="2">
    <source>
        <dbReference type="ARBA" id="ARBA00005989"/>
    </source>
</evidence>
<evidence type="ECO:0000256" key="4">
    <source>
        <dbReference type="SAM" id="Phobius"/>
    </source>
</evidence>
<keyword evidence="4" id="KW-0812">Transmembrane</keyword>
<feature type="domain" description="Imelysin-like" evidence="5">
    <location>
        <begin position="157"/>
        <end position="393"/>
    </location>
</feature>
<accession>A0ABV9H608</accession>
<dbReference type="NCBIfam" id="NF041757">
    <property type="entry name" value="EfeO"/>
    <property type="match status" value="1"/>
</dbReference>
<proteinExistence type="inferred from homology"/>
<dbReference type="NCBIfam" id="NF007697">
    <property type="entry name" value="PRK10378.1"/>
    <property type="match status" value="1"/>
</dbReference>
<dbReference type="Pfam" id="PF13473">
    <property type="entry name" value="Cupredoxin_1"/>
    <property type="match status" value="1"/>
</dbReference>
<dbReference type="CDD" id="cd14656">
    <property type="entry name" value="Imelysin-like_EfeO"/>
    <property type="match status" value="1"/>
</dbReference>
<evidence type="ECO:0000313" key="8">
    <source>
        <dbReference type="Proteomes" id="UP001596042"/>
    </source>
</evidence>
<evidence type="ECO:0000313" key="7">
    <source>
        <dbReference type="EMBL" id="MFC4624828.1"/>
    </source>
</evidence>
<comment type="similarity">
    <text evidence="2">Belongs to the EfeM/EfeO family.</text>
</comment>
<dbReference type="InterPro" id="IPR028096">
    <property type="entry name" value="EfeO_Cupredoxin"/>
</dbReference>
<organism evidence="7 8">
    <name type="scientific">Daeguia caeni</name>
    <dbReference type="NCBI Taxonomy" id="439612"/>
    <lineage>
        <taxon>Bacteria</taxon>
        <taxon>Pseudomonadati</taxon>
        <taxon>Pseudomonadota</taxon>
        <taxon>Alphaproteobacteria</taxon>
        <taxon>Hyphomicrobiales</taxon>
        <taxon>Brucellaceae</taxon>
        <taxon>Daeguia</taxon>
    </lineage>
</organism>
<dbReference type="InterPro" id="IPR038352">
    <property type="entry name" value="Imelysin_sf"/>
</dbReference>
<dbReference type="InterPro" id="IPR034981">
    <property type="entry name" value="Imelysin-like_EfeO/Algp7"/>
</dbReference>
<dbReference type="PANTHER" id="PTHR39192">
    <property type="entry name" value="IRON UPTAKE SYSTEM COMPONENT EFEO"/>
    <property type="match status" value="1"/>
</dbReference>
<keyword evidence="8" id="KW-1185">Reference proteome</keyword>
<dbReference type="RefSeq" id="WP_374833506.1">
    <property type="nucleotide sequence ID" value="NZ_JBHEEZ010000026.1"/>
</dbReference>
<dbReference type="EMBL" id="JBHSEL010000047">
    <property type="protein sequence ID" value="MFC4624828.1"/>
    <property type="molecule type" value="Genomic_DNA"/>
</dbReference>